<proteinExistence type="predicted"/>
<keyword evidence="1" id="KW-1133">Transmembrane helix</keyword>
<feature type="transmembrane region" description="Helical" evidence="1">
    <location>
        <begin position="66"/>
        <end position="86"/>
    </location>
</feature>
<evidence type="ECO:0000313" key="2">
    <source>
        <dbReference type="EMBL" id="GFN79239.1"/>
    </source>
</evidence>
<dbReference type="EMBL" id="BLXT01000641">
    <property type="protein sequence ID" value="GFN79239.1"/>
    <property type="molecule type" value="Genomic_DNA"/>
</dbReference>
<keyword evidence="1" id="KW-0812">Transmembrane</keyword>
<keyword evidence="3" id="KW-1185">Reference proteome</keyword>
<accession>A0AAV3Y9Q9</accession>
<organism evidence="2 3">
    <name type="scientific">Plakobranchus ocellatus</name>
    <dbReference type="NCBI Taxonomy" id="259542"/>
    <lineage>
        <taxon>Eukaryota</taxon>
        <taxon>Metazoa</taxon>
        <taxon>Spiralia</taxon>
        <taxon>Lophotrochozoa</taxon>
        <taxon>Mollusca</taxon>
        <taxon>Gastropoda</taxon>
        <taxon>Heterobranchia</taxon>
        <taxon>Euthyneura</taxon>
        <taxon>Panpulmonata</taxon>
        <taxon>Sacoglossa</taxon>
        <taxon>Placobranchoidea</taxon>
        <taxon>Plakobranchidae</taxon>
        <taxon>Plakobranchus</taxon>
    </lineage>
</organism>
<dbReference type="AlphaFoldDB" id="A0AAV3Y9Q9"/>
<reference evidence="2 3" key="1">
    <citation type="journal article" date="2021" name="Elife">
        <title>Chloroplast acquisition without the gene transfer in kleptoplastic sea slugs, Plakobranchus ocellatus.</title>
        <authorList>
            <person name="Maeda T."/>
            <person name="Takahashi S."/>
            <person name="Yoshida T."/>
            <person name="Shimamura S."/>
            <person name="Takaki Y."/>
            <person name="Nagai Y."/>
            <person name="Toyoda A."/>
            <person name="Suzuki Y."/>
            <person name="Arimoto A."/>
            <person name="Ishii H."/>
            <person name="Satoh N."/>
            <person name="Nishiyama T."/>
            <person name="Hasebe M."/>
            <person name="Maruyama T."/>
            <person name="Minagawa J."/>
            <person name="Obokata J."/>
            <person name="Shigenobu S."/>
        </authorList>
    </citation>
    <scope>NUCLEOTIDE SEQUENCE [LARGE SCALE GENOMIC DNA]</scope>
</reference>
<dbReference type="Proteomes" id="UP000735302">
    <property type="component" value="Unassembled WGS sequence"/>
</dbReference>
<evidence type="ECO:0000313" key="3">
    <source>
        <dbReference type="Proteomes" id="UP000735302"/>
    </source>
</evidence>
<gene>
    <name evidence="2" type="ORF">PoB_000574500</name>
</gene>
<name>A0AAV3Y9Q9_9GAST</name>
<keyword evidence="1" id="KW-0472">Membrane</keyword>
<evidence type="ECO:0000256" key="1">
    <source>
        <dbReference type="SAM" id="Phobius"/>
    </source>
</evidence>
<sequence length="87" mass="9318">MQLLHGLLRPGWSQRLPHGEGRNTIMSGQANPAVAEIAVAAQEFVATFHACPTITRADNKTAPASLAFLGSCLQLGNAVAYLWLLFD</sequence>
<comment type="caution">
    <text evidence="2">The sequence shown here is derived from an EMBL/GenBank/DDBJ whole genome shotgun (WGS) entry which is preliminary data.</text>
</comment>
<protein>
    <submittedName>
        <fullName evidence="2">Uncharacterized protein</fullName>
    </submittedName>
</protein>